<proteinExistence type="inferred from homology"/>
<dbReference type="GO" id="GO:0071479">
    <property type="term" value="P:cellular response to ionizing radiation"/>
    <property type="evidence" value="ECO:0007669"/>
    <property type="project" value="TreeGrafter"/>
</dbReference>
<sequence>MAILSFTLSEEGVSAFRDALICLNKFSDDVSLEARKDSFVLTTLNSSKSAYASFKFATNRFFSKYQCQPMGQFRDRFYCTLYIRVGDTPALETISTTTPSALIPLSLISLFRSRSSSESQRDAEKQTLIDRCDITVEDGEGIKSRFIARIVFRNGLTSTHRLPFEVAVPVHAKFNRQDAPHHWTISSRTLRQLMDHFGPGIEYLDINTDGDHVNFTCFSEKTVNEDAVLKKPLQTSIAVETDEFDDIDVEDKLHVVISVKDFRATVQHAGITGNAISARYSLPAKPILLSYAGDALACEFLIMTVGERGSNPAQKTKKGRKATAAAAAAASGPRLEAASRRTSVAPNETTTNIQPYQLSQSAPSIAKPTVPNPTPHPHLSAARASASRIGAFDLRPSQKPPPPTIRSESLFVDDDGWEPVRDEEEDVEQDARLEWDHSADPNPSALQLSRIEERHAASVGRQEAADAQTAPESTYLEPTQKLSDVKSLALFPD</sequence>
<gene>
    <name evidence="3" type="ORF">H634G_00457</name>
</gene>
<dbReference type="Pfam" id="PF04139">
    <property type="entry name" value="Rad9"/>
    <property type="match status" value="1"/>
</dbReference>
<dbReference type="InterPro" id="IPR026584">
    <property type="entry name" value="Rad9"/>
</dbReference>
<evidence type="ECO:0000256" key="1">
    <source>
        <dbReference type="ARBA" id="ARBA00008494"/>
    </source>
</evidence>
<dbReference type="InterPro" id="IPR046938">
    <property type="entry name" value="DNA_clamp_sf"/>
</dbReference>
<protein>
    <recommendedName>
        <fullName evidence="5">DNA repair protein rad9</fullName>
    </recommendedName>
</protein>
<feature type="compositionally biased region" description="Polar residues" evidence="2">
    <location>
        <begin position="340"/>
        <end position="363"/>
    </location>
</feature>
<evidence type="ECO:0000313" key="4">
    <source>
        <dbReference type="Proteomes" id="UP000054544"/>
    </source>
</evidence>
<dbReference type="SUPFAM" id="SSF55979">
    <property type="entry name" value="DNA clamp"/>
    <property type="match status" value="1"/>
</dbReference>
<dbReference type="STRING" id="1291518.A0A0D9PCW7"/>
<dbReference type="InterPro" id="IPR007268">
    <property type="entry name" value="Rad9/Ddc1"/>
</dbReference>
<dbReference type="AlphaFoldDB" id="A0A0D9PCW7"/>
<dbReference type="GO" id="GO:0031573">
    <property type="term" value="P:mitotic intra-S DNA damage checkpoint signaling"/>
    <property type="evidence" value="ECO:0007669"/>
    <property type="project" value="TreeGrafter"/>
</dbReference>
<feature type="compositionally biased region" description="Polar residues" evidence="2">
    <location>
        <begin position="470"/>
        <end position="479"/>
    </location>
</feature>
<feature type="region of interest" description="Disordered" evidence="2">
    <location>
        <begin position="327"/>
        <end position="479"/>
    </location>
</feature>
<dbReference type="OrthoDB" id="60092at2759"/>
<dbReference type="GO" id="GO:0030896">
    <property type="term" value="C:checkpoint clamp complex"/>
    <property type="evidence" value="ECO:0007669"/>
    <property type="project" value="InterPro"/>
</dbReference>
<keyword evidence="4" id="KW-1185">Reference proteome</keyword>
<dbReference type="EMBL" id="KE384719">
    <property type="protein sequence ID" value="KJK84094.1"/>
    <property type="molecule type" value="Genomic_DNA"/>
</dbReference>
<name>A0A0D9PCW7_METAN</name>
<dbReference type="Gene3D" id="3.70.10.10">
    <property type="match status" value="1"/>
</dbReference>
<dbReference type="PANTHER" id="PTHR15237">
    <property type="entry name" value="DNA REPAIR PROTEIN RAD9"/>
    <property type="match status" value="1"/>
</dbReference>
<feature type="compositionally biased region" description="Low complexity" evidence="2">
    <location>
        <begin position="327"/>
        <end position="336"/>
    </location>
</feature>
<dbReference type="GO" id="GO:0000076">
    <property type="term" value="P:DNA replication checkpoint signaling"/>
    <property type="evidence" value="ECO:0007669"/>
    <property type="project" value="TreeGrafter"/>
</dbReference>
<feature type="compositionally biased region" description="Basic and acidic residues" evidence="2">
    <location>
        <begin position="429"/>
        <end position="439"/>
    </location>
</feature>
<organism evidence="3 4">
    <name type="scientific">Metarhizium anisopliae BRIP 53293</name>
    <dbReference type="NCBI Taxonomy" id="1291518"/>
    <lineage>
        <taxon>Eukaryota</taxon>
        <taxon>Fungi</taxon>
        <taxon>Dikarya</taxon>
        <taxon>Ascomycota</taxon>
        <taxon>Pezizomycotina</taxon>
        <taxon>Sordariomycetes</taxon>
        <taxon>Hypocreomycetidae</taxon>
        <taxon>Hypocreales</taxon>
        <taxon>Clavicipitaceae</taxon>
        <taxon>Metarhizium</taxon>
    </lineage>
</organism>
<accession>A0A0D9PCW7</accession>
<reference evidence="4" key="1">
    <citation type="journal article" date="2014" name="BMC Genomics">
        <title>The genome sequence of the biocontrol fungus Metarhizium anisopliae and comparative genomics of Metarhizium species.</title>
        <authorList>
            <person name="Pattemore J.A."/>
            <person name="Hane J.K."/>
            <person name="Williams A.H."/>
            <person name="Wilson B.A."/>
            <person name="Stodart B.J."/>
            <person name="Ash G.J."/>
        </authorList>
    </citation>
    <scope>NUCLEOTIDE SEQUENCE [LARGE SCALE GENOMIC DNA]</scope>
    <source>
        <strain evidence="4">BRIP 53293</strain>
    </source>
</reference>
<evidence type="ECO:0000256" key="2">
    <source>
        <dbReference type="SAM" id="MobiDB-lite"/>
    </source>
</evidence>
<dbReference type="Proteomes" id="UP000054544">
    <property type="component" value="Unassembled WGS sequence"/>
</dbReference>
<comment type="similarity">
    <text evidence="1">Belongs to the rad9 family.</text>
</comment>
<evidence type="ECO:0008006" key="5">
    <source>
        <dbReference type="Google" id="ProtNLM"/>
    </source>
</evidence>
<feature type="compositionally biased region" description="Acidic residues" evidence="2">
    <location>
        <begin position="411"/>
        <end position="428"/>
    </location>
</feature>
<dbReference type="PANTHER" id="PTHR15237:SF0">
    <property type="entry name" value="CELL CYCLE CHECKPOINT CONTROL PROTEIN"/>
    <property type="match status" value="1"/>
</dbReference>
<evidence type="ECO:0000313" key="3">
    <source>
        <dbReference type="EMBL" id="KJK84094.1"/>
    </source>
</evidence>
<dbReference type="GO" id="GO:0006281">
    <property type="term" value="P:DNA repair"/>
    <property type="evidence" value="ECO:0007669"/>
    <property type="project" value="InterPro"/>
</dbReference>
<dbReference type="PIRSF" id="PIRSF009303">
    <property type="entry name" value="Cell_cycle_RAD9"/>
    <property type="match status" value="1"/>
</dbReference>